<dbReference type="Gene3D" id="3.30.450.40">
    <property type="match status" value="1"/>
</dbReference>
<dbReference type="EMBL" id="CP014844">
    <property type="protein sequence ID" value="AMR80220.1"/>
    <property type="molecule type" value="Genomic_DNA"/>
</dbReference>
<name>A0A142JQ58_9BURK</name>
<evidence type="ECO:0000259" key="4">
    <source>
        <dbReference type="PROSITE" id="PS51077"/>
    </source>
</evidence>
<organism evidence="6 7">
    <name type="scientific">Cupriavidus nantongensis</name>
    <dbReference type="NCBI Taxonomy" id="1796606"/>
    <lineage>
        <taxon>Bacteria</taxon>
        <taxon>Pseudomonadati</taxon>
        <taxon>Pseudomonadota</taxon>
        <taxon>Betaproteobacteria</taxon>
        <taxon>Burkholderiales</taxon>
        <taxon>Burkholderiaceae</taxon>
        <taxon>Cupriavidus</taxon>
    </lineage>
</organism>
<dbReference type="PANTHER" id="PTHR30136:SF33">
    <property type="entry name" value="TRANSCRIPTIONAL REGULATORY PROTEIN"/>
    <property type="match status" value="1"/>
</dbReference>
<gene>
    <name evidence="6" type="ORF">A2G96_05485</name>
</gene>
<dbReference type="SMART" id="SM00346">
    <property type="entry name" value="HTH_ICLR"/>
    <property type="match status" value="1"/>
</dbReference>
<dbReference type="GO" id="GO:0045892">
    <property type="term" value="P:negative regulation of DNA-templated transcription"/>
    <property type="evidence" value="ECO:0007669"/>
    <property type="project" value="TreeGrafter"/>
</dbReference>
<evidence type="ECO:0000259" key="5">
    <source>
        <dbReference type="PROSITE" id="PS51078"/>
    </source>
</evidence>
<dbReference type="InterPro" id="IPR036390">
    <property type="entry name" value="WH_DNA-bd_sf"/>
</dbReference>
<dbReference type="InterPro" id="IPR014757">
    <property type="entry name" value="Tscrpt_reg_IclR_C"/>
</dbReference>
<dbReference type="InterPro" id="IPR005471">
    <property type="entry name" value="Tscrpt_reg_IclR_N"/>
</dbReference>
<keyword evidence="3" id="KW-0804">Transcription</keyword>
<sequence>MTLARGFAVLHCFTSRDSQLSNAELAARTGMPKATISRFTYTLVRMGYLRANRINGKYQLGSAVLSIGYPLLASLNVRQAARPFMKALADAVGGTVALGMRDRLNVMYVESSLGGAQLPNPADAGLSFPIARTAMGRALLAAYAPGERTALINELRVKLPEQWARYRAAIEANLRAFEARGFCCSLGDWQPRTHAVAVPMRPLPDGEILVFNCSMPDYLLRQGQLTADIGPRLVAMVRSIEKALELR</sequence>
<dbReference type="PROSITE" id="PS51077">
    <property type="entry name" value="HTH_ICLR"/>
    <property type="match status" value="1"/>
</dbReference>
<proteinExistence type="predicted"/>
<dbReference type="InterPro" id="IPR036388">
    <property type="entry name" value="WH-like_DNA-bd_sf"/>
</dbReference>
<dbReference type="PANTHER" id="PTHR30136">
    <property type="entry name" value="HELIX-TURN-HELIX TRANSCRIPTIONAL REGULATOR, ICLR FAMILY"/>
    <property type="match status" value="1"/>
</dbReference>
<dbReference type="Pfam" id="PF01614">
    <property type="entry name" value="IclR_C"/>
    <property type="match status" value="1"/>
</dbReference>
<feature type="domain" description="HTH iclR-type" evidence="4">
    <location>
        <begin position="1"/>
        <end position="62"/>
    </location>
</feature>
<dbReference type="Proteomes" id="UP000075238">
    <property type="component" value="Chromosome 1"/>
</dbReference>
<keyword evidence="1" id="KW-0805">Transcription regulation</keyword>
<dbReference type="InterPro" id="IPR029016">
    <property type="entry name" value="GAF-like_dom_sf"/>
</dbReference>
<accession>A0A142JQ58</accession>
<keyword evidence="7" id="KW-1185">Reference proteome</keyword>
<keyword evidence="2" id="KW-0238">DNA-binding</keyword>
<evidence type="ECO:0000256" key="1">
    <source>
        <dbReference type="ARBA" id="ARBA00023015"/>
    </source>
</evidence>
<reference evidence="6 7" key="1">
    <citation type="submission" date="2016-03" db="EMBL/GenBank/DDBJ databases">
        <title>Complete genome sequence of a novel chlorpyrifos degrading bacterium, Cupriavidus nantongensis sp. X1.</title>
        <authorList>
            <person name="Fang L."/>
        </authorList>
    </citation>
    <scope>NUCLEOTIDE SEQUENCE [LARGE SCALE GENOMIC DNA]</scope>
    <source>
        <strain evidence="6 7">X1</strain>
    </source>
</reference>
<evidence type="ECO:0000313" key="6">
    <source>
        <dbReference type="EMBL" id="AMR80220.1"/>
    </source>
</evidence>
<evidence type="ECO:0000313" key="7">
    <source>
        <dbReference type="Proteomes" id="UP000075238"/>
    </source>
</evidence>
<dbReference type="InterPro" id="IPR050707">
    <property type="entry name" value="HTH_MetabolicPath_Reg"/>
</dbReference>
<dbReference type="KEGG" id="cnan:A2G96_05485"/>
<feature type="domain" description="IclR-ED" evidence="5">
    <location>
        <begin position="63"/>
        <end position="246"/>
    </location>
</feature>
<evidence type="ECO:0000256" key="3">
    <source>
        <dbReference type="ARBA" id="ARBA00023163"/>
    </source>
</evidence>
<dbReference type="Pfam" id="PF09339">
    <property type="entry name" value="HTH_IclR"/>
    <property type="match status" value="1"/>
</dbReference>
<dbReference type="Gene3D" id="1.10.10.10">
    <property type="entry name" value="Winged helix-like DNA-binding domain superfamily/Winged helix DNA-binding domain"/>
    <property type="match status" value="1"/>
</dbReference>
<dbReference type="SUPFAM" id="SSF55781">
    <property type="entry name" value="GAF domain-like"/>
    <property type="match status" value="1"/>
</dbReference>
<dbReference type="AlphaFoldDB" id="A0A142JQ58"/>
<dbReference type="PROSITE" id="PS51078">
    <property type="entry name" value="ICLR_ED"/>
    <property type="match status" value="1"/>
</dbReference>
<dbReference type="STRING" id="1796606.A2G96_05485"/>
<evidence type="ECO:0000256" key="2">
    <source>
        <dbReference type="ARBA" id="ARBA00023125"/>
    </source>
</evidence>
<dbReference type="GO" id="GO:0003677">
    <property type="term" value="F:DNA binding"/>
    <property type="evidence" value="ECO:0007669"/>
    <property type="project" value="UniProtKB-KW"/>
</dbReference>
<dbReference type="GO" id="GO:0003700">
    <property type="term" value="F:DNA-binding transcription factor activity"/>
    <property type="evidence" value="ECO:0007669"/>
    <property type="project" value="TreeGrafter"/>
</dbReference>
<dbReference type="SUPFAM" id="SSF46785">
    <property type="entry name" value="Winged helix' DNA-binding domain"/>
    <property type="match status" value="1"/>
</dbReference>
<protein>
    <submittedName>
        <fullName evidence="6">IclR family transcriptional regulator</fullName>
    </submittedName>
</protein>